<dbReference type="KEGG" id="psic:J4E96_18985"/>
<name>A0A8A4ZE82_9MICO</name>
<dbReference type="RefSeq" id="WP_227423603.1">
    <property type="nucleotide sequence ID" value="NZ_CP071868.1"/>
</dbReference>
<feature type="chain" id="PRO_5035324057" evidence="2">
    <location>
        <begin position="26"/>
        <end position="290"/>
    </location>
</feature>
<dbReference type="EMBL" id="CP071868">
    <property type="protein sequence ID" value="QTE29329.1"/>
    <property type="molecule type" value="Genomic_DNA"/>
</dbReference>
<reference evidence="3" key="1">
    <citation type="submission" date="2021-03" db="EMBL/GenBank/DDBJ databases">
        <title>Pengzhenrongella sicca gen. nov., sp. nov., a new member of suborder Micrococcineae isolated from High-Arctic tundra soil.</title>
        <authorList>
            <person name="Peng F."/>
        </authorList>
    </citation>
    <scope>NUCLEOTIDE SEQUENCE</scope>
    <source>
        <strain evidence="3">LRZ-2</strain>
    </source>
</reference>
<sequence>MTVSRRRRALVVGSLCQLALALALAGCTAGGGPLPASTLLAPAPPSPSSTSAATSPPASPAPDRAAAELAQAARSAGTALTNGPLTLTAAAADEPISSVARDDGSLAVTVVVAAEAEGVDRLAAVLAAGAGLRFEAQADRSIAVLDGDGAAVGALPSVVAADDTGGRLTARLTPRADDATLLDVVVDAGPAGTATVTFGASALVSADWGEREGGRSLAVVPAGWVRAGSMAAQEALWAAVVAAEPEADSASMRDQLDCHALGAPDKASWNLEPWRPEVDSLTMLAARCNP</sequence>
<feature type="signal peptide" evidence="2">
    <location>
        <begin position="1"/>
        <end position="25"/>
    </location>
</feature>
<evidence type="ECO:0000256" key="1">
    <source>
        <dbReference type="SAM" id="MobiDB-lite"/>
    </source>
</evidence>
<proteinExistence type="predicted"/>
<feature type="region of interest" description="Disordered" evidence="1">
    <location>
        <begin position="38"/>
        <end position="63"/>
    </location>
</feature>
<feature type="compositionally biased region" description="Low complexity" evidence="1">
    <location>
        <begin position="48"/>
        <end position="63"/>
    </location>
</feature>
<evidence type="ECO:0000313" key="4">
    <source>
        <dbReference type="Proteomes" id="UP000663937"/>
    </source>
</evidence>
<dbReference type="InterPro" id="IPR019719">
    <property type="entry name" value="DUF2599"/>
</dbReference>
<evidence type="ECO:0000256" key="2">
    <source>
        <dbReference type="SAM" id="SignalP"/>
    </source>
</evidence>
<protein>
    <submittedName>
        <fullName evidence="3">DUF2599 domain-containing protein</fullName>
    </submittedName>
</protein>
<accession>A0A8A4ZE82</accession>
<keyword evidence="4" id="KW-1185">Reference proteome</keyword>
<gene>
    <name evidence="3" type="ORF">J4E96_18985</name>
</gene>
<dbReference type="PROSITE" id="PS51257">
    <property type="entry name" value="PROKAR_LIPOPROTEIN"/>
    <property type="match status" value="1"/>
</dbReference>
<dbReference type="Pfam" id="PF10783">
    <property type="entry name" value="DUF2599"/>
    <property type="match status" value="1"/>
</dbReference>
<dbReference type="AlphaFoldDB" id="A0A8A4ZE82"/>
<evidence type="ECO:0000313" key="3">
    <source>
        <dbReference type="EMBL" id="QTE29329.1"/>
    </source>
</evidence>
<keyword evidence="2" id="KW-0732">Signal</keyword>
<dbReference type="Proteomes" id="UP000663937">
    <property type="component" value="Chromosome"/>
</dbReference>
<organism evidence="3 4">
    <name type="scientific">Pengzhenrongella sicca</name>
    <dbReference type="NCBI Taxonomy" id="2819238"/>
    <lineage>
        <taxon>Bacteria</taxon>
        <taxon>Bacillati</taxon>
        <taxon>Actinomycetota</taxon>
        <taxon>Actinomycetes</taxon>
        <taxon>Micrococcales</taxon>
        <taxon>Pengzhenrongella</taxon>
    </lineage>
</organism>